<feature type="transmembrane region" description="Helical" evidence="7">
    <location>
        <begin position="148"/>
        <end position="169"/>
    </location>
</feature>
<evidence type="ECO:0000256" key="1">
    <source>
        <dbReference type="ARBA" id="ARBA00004533"/>
    </source>
</evidence>
<dbReference type="AlphaFoldDB" id="A0A5P3A6B6"/>
<dbReference type="PANTHER" id="PTHR30462:SF3">
    <property type="entry name" value="INTERMEMBRANE TRANSPORT PROTEIN PQIA"/>
    <property type="match status" value="1"/>
</dbReference>
<feature type="transmembrane region" description="Helical" evidence="7">
    <location>
        <begin position="98"/>
        <end position="127"/>
    </location>
</feature>
<keyword evidence="5 7" id="KW-1133">Transmembrane helix</keyword>
<sequence length="226" mass="24515">MEVAGELKTARELGLVGCTECMRVSPRGTRTCPRCGHKLRSRDPNSLQKVWAWWLVGLGCYVPANLYPMLETRTLVSSQSDTIVGGAVELAHHGNWGVATIILIASVLIPVAKFVVLAGLAIGVWYGPKATEGRRHFLYEIVEYIGRWSMIDVFVVAILSSLVQLQSIATIAPGRASLFFALSVIFTMLSAQSFDSRLIWDTRSAGIGRGRAASGPGGERKLARGN</sequence>
<feature type="transmembrane region" description="Helical" evidence="7">
    <location>
        <begin position="50"/>
        <end position="70"/>
    </location>
</feature>
<protein>
    <submittedName>
        <fullName evidence="8">Paraquat-inducible protein A</fullName>
    </submittedName>
</protein>
<accession>A0A5P3A6B6</accession>
<name>A0A5P3A6B6_9RHOB</name>
<keyword evidence="4 7" id="KW-0812">Transmembrane</keyword>
<dbReference type="EMBL" id="CP031598">
    <property type="protein sequence ID" value="QEW24889.1"/>
    <property type="molecule type" value="Genomic_DNA"/>
</dbReference>
<organism evidence="8 9">
    <name type="scientific">Roseovarius indicus</name>
    <dbReference type="NCBI Taxonomy" id="540747"/>
    <lineage>
        <taxon>Bacteria</taxon>
        <taxon>Pseudomonadati</taxon>
        <taxon>Pseudomonadota</taxon>
        <taxon>Alphaproteobacteria</taxon>
        <taxon>Rhodobacterales</taxon>
        <taxon>Roseobacteraceae</taxon>
        <taxon>Roseovarius</taxon>
    </lineage>
</organism>
<dbReference type="Pfam" id="PF04403">
    <property type="entry name" value="PqiA"/>
    <property type="match status" value="1"/>
</dbReference>
<dbReference type="InterPro" id="IPR051800">
    <property type="entry name" value="PqiA-PqiB_transport"/>
</dbReference>
<proteinExistence type="predicted"/>
<evidence type="ECO:0000256" key="6">
    <source>
        <dbReference type="ARBA" id="ARBA00023136"/>
    </source>
</evidence>
<dbReference type="GO" id="GO:0005886">
    <property type="term" value="C:plasma membrane"/>
    <property type="evidence" value="ECO:0007669"/>
    <property type="project" value="UniProtKB-SubCell"/>
</dbReference>
<evidence type="ECO:0000256" key="7">
    <source>
        <dbReference type="SAM" id="Phobius"/>
    </source>
</evidence>
<dbReference type="InterPro" id="IPR007498">
    <property type="entry name" value="PqiA-like"/>
</dbReference>
<dbReference type="Proteomes" id="UP000325785">
    <property type="component" value="Chromosome"/>
</dbReference>
<evidence type="ECO:0000256" key="4">
    <source>
        <dbReference type="ARBA" id="ARBA00022692"/>
    </source>
</evidence>
<evidence type="ECO:0000256" key="2">
    <source>
        <dbReference type="ARBA" id="ARBA00022475"/>
    </source>
</evidence>
<evidence type="ECO:0000313" key="8">
    <source>
        <dbReference type="EMBL" id="QEW24889.1"/>
    </source>
</evidence>
<reference evidence="8 9" key="1">
    <citation type="submission" date="2018-08" db="EMBL/GenBank/DDBJ databases">
        <title>Genetic Globetrotter - A new plasmid hitch-hiking vast phylogenetic and geographic distances.</title>
        <authorList>
            <person name="Vollmers J."/>
            <person name="Petersen J."/>
        </authorList>
    </citation>
    <scope>NUCLEOTIDE SEQUENCE [LARGE SCALE GENOMIC DNA]</scope>
    <source>
        <strain evidence="8 9">DSM 26383</strain>
    </source>
</reference>
<dbReference type="PANTHER" id="PTHR30462">
    <property type="entry name" value="INTERMEMBRANE TRANSPORT PROTEIN PQIB-RELATED"/>
    <property type="match status" value="1"/>
</dbReference>
<evidence type="ECO:0000256" key="5">
    <source>
        <dbReference type="ARBA" id="ARBA00022989"/>
    </source>
</evidence>
<gene>
    <name evidence="8" type="primary">pqiA</name>
    <name evidence="8" type="ORF">RIdsm_00673</name>
</gene>
<feature type="transmembrane region" description="Helical" evidence="7">
    <location>
        <begin position="175"/>
        <end position="194"/>
    </location>
</feature>
<evidence type="ECO:0000313" key="9">
    <source>
        <dbReference type="Proteomes" id="UP000325785"/>
    </source>
</evidence>
<dbReference type="KEGG" id="rid:RIdsm_00673"/>
<keyword evidence="3" id="KW-0997">Cell inner membrane</keyword>
<keyword evidence="2" id="KW-1003">Cell membrane</keyword>
<evidence type="ECO:0000256" key="3">
    <source>
        <dbReference type="ARBA" id="ARBA00022519"/>
    </source>
</evidence>
<dbReference type="RefSeq" id="WP_074940542.1">
    <property type="nucleotide sequence ID" value="NZ_CAXRJZ010000039.1"/>
</dbReference>
<comment type="subcellular location">
    <subcellularLocation>
        <location evidence="1">Cell inner membrane</location>
    </subcellularLocation>
</comment>
<keyword evidence="6 7" id="KW-0472">Membrane</keyword>